<evidence type="ECO:0000259" key="1">
    <source>
        <dbReference type="Pfam" id="PF00534"/>
    </source>
</evidence>
<keyword evidence="3" id="KW-1185">Reference proteome</keyword>
<comment type="caution">
    <text evidence="2">The sequence shown here is derived from an EMBL/GenBank/DDBJ whole genome shotgun (WGS) entry which is preliminary data.</text>
</comment>
<evidence type="ECO:0000313" key="3">
    <source>
        <dbReference type="Proteomes" id="UP001227964"/>
    </source>
</evidence>
<dbReference type="CDD" id="cd03801">
    <property type="entry name" value="GT4_PimA-like"/>
    <property type="match status" value="1"/>
</dbReference>
<dbReference type="PANTHER" id="PTHR12526:SF630">
    <property type="entry name" value="GLYCOSYLTRANSFERASE"/>
    <property type="match status" value="1"/>
</dbReference>
<dbReference type="Pfam" id="PF00534">
    <property type="entry name" value="Glycos_transf_1"/>
    <property type="match status" value="1"/>
</dbReference>
<dbReference type="InterPro" id="IPR001296">
    <property type="entry name" value="Glyco_trans_1"/>
</dbReference>
<keyword evidence="2" id="KW-0328">Glycosyltransferase</keyword>
<accession>A0ABT7I7V2</accession>
<dbReference type="Gene3D" id="3.40.50.2000">
    <property type="entry name" value="Glycogen Phosphorylase B"/>
    <property type="match status" value="2"/>
</dbReference>
<dbReference type="EMBL" id="JASSVS010000001">
    <property type="protein sequence ID" value="MDL0430163.1"/>
    <property type="molecule type" value="Genomic_DNA"/>
</dbReference>
<evidence type="ECO:0000313" key="2">
    <source>
        <dbReference type="EMBL" id="MDL0430163.1"/>
    </source>
</evidence>
<dbReference type="SUPFAM" id="SSF53756">
    <property type="entry name" value="UDP-Glycosyltransferase/glycogen phosphorylase"/>
    <property type="match status" value="1"/>
</dbReference>
<dbReference type="Proteomes" id="UP001227964">
    <property type="component" value="Unassembled WGS sequence"/>
</dbReference>
<organism evidence="2 3">
    <name type="scientific">Marinobacter azerbaijanicus</name>
    <dbReference type="NCBI Taxonomy" id="3050455"/>
    <lineage>
        <taxon>Bacteria</taxon>
        <taxon>Pseudomonadati</taxon>
        <taxon>Pseudomonadota</taxon>
        <taxon>Gammaproteobacteria</taxon>
        <taxon>Pseudomonadales</taxon>
        <taxon>Marinobacteraceae</taxon>
        <taxon>Marinobacter</taxon>
    </lineage>
</organism>
<feature type="domain" description="Glycosyl transferase family 1" evidence="1">
    <location>
        <begin position="217"/>
        <end position="338"/>
    </location>
</feature>
<dbReference type="EC" id="2.4.-.-" evidence="2"/>
<proteinExistence type="predicted"/>
<reference evidence="2 3" key="1">
    <citation type="submission" date="2023-06" db="EMBL/GenBank/DDBJ databases">
        <title>Marinobacter azerbaijanicus a moderately halophilic, isolated from Urmia Lake in Azerbaijan region of Iran.</title>
        <authorList>
            <person name="Sanchez-Porro C."/>
            <person name="Aghdam E.M."/>
            <person name="Saheb S.M."/>
            <person name="Tarhriz V."/>
            <person name="Kazemi E."/>
            <person name="Ammozegar M.A."/>
            <person name="Ventosa A."/>
            <person name="Hejazi M.S."/>
        </authorList>
    </citation>
    <scope>NUCLEOTIDE SEQUENCE [LARGE SCALE GENOMIC DNA]</scope>
    <source>
        <strain evidence="2 3">TBZ242</strain>
    </source>
</reference>
<gene>
    <name evidence="2" type="ORF">QPM17_03445</name>
</gene>
<sequence>MRIAFLSVMFRHPQSSQQRGGGEISNRLLLESLAVSHSVCVVCAVGTELWGEKVNGVRYYDLSVLLGKRWFGFLASGLAKLLFTTLAPVVLLRLKPSVVLVSTLEHSAALRYRRWGGVPVGGFLRAYENFRLGRSFSASNVRARLQQLLYGDFHQHNVNRLDFVLPNSRYFAGVCKEEFPVPRQYVVYPPVNVEPAKTDRFDGSLRRVAMVSNAKHKGGRLFVKLAERFPDMEFHVIGYREEHAVAGDRDIPNLVCHEWAPDVARVLGQMDVVLVPSQWQEPFGRVAVEALQAGSCVLVSDAGGLPEAVGDCKALVVSAKDIDAWEKRLLEIKADSTEFLAQNEEARLMADRFRLSRQADALERVLEKEVGRFESRSK</sequence>
<dbReference type="PANTHER" id="PTHR12526">
    <property type="entry name" value="GLYCOSYLTRANSFERASE"/>
    <property type="match status" value="1"/>
</dbReference>
<dbReference type="GO" id="GO:0016757">
    <property type="term" value="F:glycosyltransferase activity"/>
    <property type="evidence" value="ECO:0007669"/>
    <property type="project" value="UniProtKB-KW"/>
</dbReference>
<name>A0ABT7I7V2_9GAMM</name>
<dbReference type="RefSeq" id="WP_285388762.1">
    <property type="nucleotide sequence ID" value="NZ_JASSVS010000001.1"/>
</dbReference>
<protein>
    <submittedName>
        <fullName evidence="2">Glycosyltransferase family 4 protein</fullName>
        <ecNumber evidence="2">2.4.-.-</ecNumber>
    </submittedName>
</protein>
<keyword evidence="2" id="KW-0808">Transferase</keyword>